<evidence type="ECO:0000313" key="2">
    <source>
        <dbReference type="Proteomes" id="UP000199167"/>
    </source>
</evidence>
<dbReference type="Proteomes" id="UP000199167">
    <property type="component" value="Unassembled WGS sequence"/>
</dbReference>
<proteinExistence type="predicted"/>
<accession>A0A1I0RTT9</accession>
<reference evidence="1 2" key="1">
    <citation type="submission" date="2016-10" db="EMBL/GenBank/DDBJ databases">
        <authorList>
            <person name="de Groot N.N."/>
        </authorList>
    </citation>
    <scope>NUCLEOTIDE SEQUENCE [LARGE SCALE GENOMIC DNA]</scope>
    <source>
        <strain evidence="1 2">DSM 17925</strain>
    </source>
</reference>
<gene>
    <name evidence="1" type="ORF">SAMN04488515_3235</name>
</gene>
<protein>
    <submittedName>
        <fullName evidence="1">Uncharacterized protein</fullName>
    </submittedName>
</protein>
<organism evidence="1 2">
    <name type="scientific">Cognatiyoonia koreensis</name>
    <dbReference type="NCBI Taxonomy" id="364200"/>
    <lineage>
        <taxon>Bacteria</taxon>
        <taxon>Pseudomonadati</taxon>
        <taxon>Pseudomonadota</taxon>
        <taxon>Alphaproteobacteria</taxon>
        <taxon>Rhodobacterales</taxon>
        <taxon>Paracoccaceae</taxon>
        <taxon>Cognatiyoonia</taxon>
    </lineage>
</organism>
<dbReference type="AlphaFoldDB" id="A0A1I0RTT9"/>
<sequence>MEKHHRKVSGLFFVIVTKISIDPRKYSVPRRFIPCLEKTCMKVEILNSVKNMGRNVSTAWSKDSTSVKLIVFSGRSEQVRVLGSERDNWIVFRYKAHGRPKKFLGMRPDFSPSCIPTSKKKDSAFVESQAKLNRSIFQQCFI</sequence>
<keyword evidence="2" id="KW-1185">Reference proteome</keyword>
<dbReference type="EMBL" id="FOIZ01000002">
    <property type="protein sequence ID" value="SEW44740.1"/>
    <property type="molecule type" value="Genomic_DNA"/>
</dbReference>
<name>A0A1I0RTT9_9RHOB</name>
<evidence type="ECO:0000313" key="1">
    <source>
        <dbReference type="EMBL" id="SEW44740.1"/>
    </source>
</evidence>